<evidence type="ECO:0000256" key="1">
    <source>
        <dbReference type="SAM" id="Phobius"/>
    </source>
</evidence>
<feature type="transmembrane region" description="Helical" evidence="1">
    <location>
        <begin position="38"/>
        <end position="59"/>
    </location>
</feature>
<organism evidence="2">
    <name type="scientific">Siphoviridae sp. ctoOf8</name>
    <dbReference type="NCBI Taxonomy" id="2825668"/>
    <lineage>
        <taxon>Viruses</taxon>
        <taxon>Duplodnaviria</taxon>
        <taxon>Heunggongvirae</taxon>
        <taxon>Uroviricota</taxon>
        <taxon>Caudoviricetes</taxon>
    </lineage>
</organism>
<keyword evidence="1" id="KW-0472">Membrane</keyword>
<sequence>MPSSLHRETHLAVCFFQDISFRSMYNRHTFLLPRHRPLFLFIRLIFLVCLFFSLDLLGLCSCQDFQAYIQVLCSSLLWIPVCDTQCCLSLRCT</sequence>
<evidence type="ECO:0000313" key="2">
    <source>
        <dbReference type="EMBL" id="DAE17808.1"/>
    </source>
</evidence>
<keyword evidence="1" id="KW-0812">Transmembrane</keyword>
<name>A0A8S5QFF4_9CAUD</name>
<protein>
    <submittedName>
        <fullName evidence="2">Uncharacterized protein</fullName>
    </submittedName>
</protein>
<keyword evidence="1" id="KW-1133">Transmembrane helix</keyword>
<reference evidence="2" key="1">
    <citation type="journal article" date="2021" name="Proc. Natl. Acad. Sci. U.S.A.">
        <title>A Catalog of Tens of Thousands of Viruses from Human Metagenomes Reveals Hidden Associations with Chronic Diseases.</title>
        <authorList>
            <person name="Tisza M.J."/>
            <person name="Buck C.B."/>
        </authorList>
    </citation>
    <scope>NUCLEOTIDE SEQUENCE</scope>
    <source>
        <strain evidence="2">CtoOf8</strain>
    </source>
</reference>
<accession>A0A8S5QFF4</accession>
<proteinExistence type="predicted"/>
<dbReference type="EMBL" id="BK015646">
    <property type="protein sequence ID" value="DAE17808.1"/>
    <property type="molecule type" value="Genomic_DNA"/>
</dbReference>